<dbReference type="RefSeq" id="WP_256400796.1">
    <property type="nucleotide sequence ID" value="NZ_JANHJR010000003.1"/>
</dbReference>
<dbReference type="SUPFAM" id="SSF54909">
    <property type="entry name" value="Dimeric alpha+beta barrel"/>
    <property type="match status" value="1"/>
</dbReference>
<dbReference type="Pfam" id="PF03992">
    <property type="entry name" value="ABM"/>
    <property type="match status" value="1"/>
</dbReference>
<dbReference type="Gene3D" id="3.30.70.100">
    <property type="match status" value="1"/>
</dbReference>
<evidence type="ECO:0000313" key="4">
    <source>
        <dbReference type="Proteomes" id="UP001597034"/>
    </source>
</evidence>
<sequence length="99" mass="11363">MTYLLGKASVENFDEWKSAFDGFEDFRTDHGQQGYQVFQSVDDPHEAVVLFEWADGEDPRAFFASEEMQERLEEAGVKGQPELTELEFIEQKSTQHPSA</sequence>
<comment type="caution">
    <text evidence="3">The sequence shown here is derived from an EMBL/GenBank/DDBJ whole genome shotgun (WGS) entry which is preliminary data.</text>
</comment>
<dbReference type="InterPro" id="IPR011008">
    <property type="entry name" value="Dimeric_a/b-barrel"/>
</dbReference>
<dbReference type="Proteomes" id="UP001597034">
    <property type="component" value="Unassembled WGS sequence"/>
</dbReference>
<evidence type="ECO:0000256" key="1">
    <source>
        <dbReference type="SAM" id="MobiDB-lite"/>
    </source>
</evidence>
<name>A0ABD6DM15_9EURY</name>
<evidence type="ECO:0000313" key="3">
    <source>
        <dbReference type="EMBL" id="MFD1647143.1"/>
    </source>
</evidence>
<gene>
    <name evidence="3" type="ORF">ACFSBL_15745</name>
</gene>
<keyword evidence="3" id="KW-0560">Oxidoreductase</keyword>
<keyword evidence="4" id="KW-1185">Reference proteome</keyword>
<dbReference type="PROSITE" id="PS51725">
    <property type="entry name" value="ABM"/>
    <property type="match status" value="1"/>
</dbReference>
<evidence type="ECO:0000259" key="2">
    <source>
        <dbReference type="PROSITE" id="PS51725"/>
    </source>
</evidence>
<dbReference type="AlphaFoldDB" id="A0ABD6DM15"/>
<accession>A0ABD6DM15</accession>
<feature type="domain" description="ABM" evidence="2">
    <location>
        <begin position="1"/>
        <end position="88"/>
    </location>
</feature>
<protein>
    <submittedName>
        <fullName evidence="3">Quinol monooxygenase</fullName>
        <ecNumber evidence="3">1.-.-.-</ecNumber>
    </submittedName>
</protein>
<feature type="region of interest" description="Disordered" evidence="1">
    <location>
        <begin position="76"/>
        <end position="99"/>
    </location>
</feature>
<organism evidence="3 4">
    <name type="scientific">Haloarchaeobius litoreus</name>
    <dbReference type="NCBI Taxonomy" id="755306"/>
    <lineage>
        <taxon>Archaea</taxon>
        <taxon>Methanobacteriati</taxon>
        <taxon>Methanobacteriota</taxon>
        <taxon>Stenosarchaea group</taxon>
        <taxon>Halobacteria</taxon>
        <taxon>Halobacteriales</taxon>
        <taxon>Halorubellaceae</taxon>
        <taxon>Haloarchaeobius</taxon>
    </lineage>
</organism>
<dbReference type="GO" id="GO:0004497">
    <property type="term" value="F:monooxygenase activity"/>
    <property type="evidence" value="ECO:0007669"/>
    <property type="project" value="UniProtKB-KW"/>
</dbReference>
<proteinExistence type="predicted"/>
<dbReference type="EMBL" id="JBHUDO010000003">
    <property type="protein sequence ID" value="MFD1647143.1"/>
    <property type="molecule type" value="Genomic_DNA"/>
</dbReference>
<dbReference type="InterPro" id="IPR007138">
    <property type="entry name" value="ABM_dom"/>
</dbReference>
<dbReference type="EC" id="1.-.-.-" evidence="3"/>
<reference evidence="3 4" key="1">
    <citation type="journal article" date="2019" name="Int. J. Syst. Evol. Microbiol.">
        <title>The Global Catalogue of Microorganisms (GCM) 10K type strain sequencing project: providing services to taxonomists for standard genome sequencing and annotation.</title>
        <authorList>
            <consortium name="The Broad Institute Genomics Platform"/>
            <consortium name="The Broad Institute Genome Sequencing Center for Infectious Disease"/>
            <person name="Wu L."/>
            <person name="Ma J."/>
        </authorList>
    </citation>
    <scope>NUCLEOTIDE SEQUENCE [LARGE SCALE GENOMIC DNA]</scope>
    <source>
        <strain evidence="3 4">CGMCC 1.10390</strain>
    </source>
</reference>
<keyword evidence="3" id="KW-0503">Monooxygenase</keyword>